<dbReference type="AlphaFoldDB" id="A0A2P2R057"/>
<dbReference type="EMBL" id="GGEC01092060">
    <property type="protein sequence ID" value="MBX72544.1"/>
    <property type="molecule type" value="Transcribed_RNA"/>
</dbReference>
<proteinExistence type="predicted"/>
<sequence>MHRRPIKMGSQNTVVSKQPTKIKLINPQIQNPNSDTNMMVCQTWVSAYTQDIVIIHTNIFQFFSCSK</sequence>
<reference evidence="1" key="1">
    <citation type="submission" date="2018-02" db="EMBL/GenBank/DDBJ databases">
        <title>Rhizophora mucronata_Transcriptome.</title>
        <authorList>
            <person name="Meera S.P."/>
            <person name="Sreeshan A."/>
            <person name="Augustine A."/>
        </authorList>
    </citation>
    <scope>NUCLEOTIDE SEQUENCE</scope>
    <source>
        <tissue evidence="1">Leaf</tissue>
    </source>
</reference>
<accession>A0A2P2R057</accession>
<evidence type="ECO:0000313" key="1">
    <source>
        <dbReference type="EMBL" id="MBX72544.1"/>
    </source>
</evidence>
<name>A0A2P2R057_RHIMU</name>
<protein>
    <submittedName>
        <fullName evidence="1">Uncharacterized protein</fullName>
    </submittedName>
</protein>
<organism evidence="1">
    <name type="scientific">Rhizophora mucronata</name>
    <name type="common">Asiatic mangrove</name>
    <dbReference type="NCBI Taxonomy" id="61149"/>
    <lineage>
        <taxon>Eukaryota</taxon>
        <taxon>Viridiplantae</taxon>
        <taxon>Streptophyta</taxon>
        <taxon>Embryophyta</taxon>
        <taxon>Tracheophyta</taxon>
        <taxon>Spermatophyta</taxon>
        <taxon>Magnoliopsida</taxon>
        <taxon>eudicotyledons</taxon>
        <taxon>Gunneridae</taxon>
        <taxon>Pentapetalae</taxon>
        <taxon>rosids</taxon>
        <taxon>fabids</taxon>
        <taxon>Malpighiales</taxon>
        <taxon>Rhizophoraceae</taxon>
        <taxon>Rhizophora</taxon>
    </lineage>
</organism>